<dbReference type="Proteomes" id="UP000271098">
    <property type="component" value="Unassembled WGS sequence"/>
</dbReference>
<evidence type="ECO:0000313" key="3">
    <source>
        <dbReference type="WBParaSite" id="GPUH_0001736201-mRNA-1"/>
    </source>
</evidence>
<sequence length="156" mass="17569">MVGAAAGFSEEYLVVHFQIDPSAPKFSWTDEFQLQLKYHPRTLRYGSSRLSSLRNRREAAIAVEEQYKLLGDVSCERRTELVGEVKSFKTVPGAGSLSLNIRSRERSALLFPISMLPPGWVPEVEDGGVDNRGNRRCSHIRLSSEWRTTTIIGLQC</sequence>
<proteinExistence type="predicted"/>
<evidence type="ECO:0000313" key="2">
    <source>
        <dbReference type="Proteomes" id="UP000271098"/>
    </source>
</evidence>
<dbReference type="AlphaFoldDB" id="A0A183E8P9"/>
<dbReference type="WBParaSite" id="GPUH_0001736201-mRNA-1">
    <property type="protein sequence ID" value="GPUH_0001736201-mRNA-1"/>
    <property type="gene ID" value="GPUH_0001736201"/>
</dbReference>
<reference evidence="3" key="1">
    <citation type="submission" date="2016-06" db="UniProtKB">
        <authorList>
            <consortium name="WormBaseParasite"/>
        </authorList>
    </citation>
    <scope>IDENTIFICATION</scope>
</reference>
<reference evidence="1 2" key="2">
    <citation type="submission" date="2018-11" db="EMBL/GenBank/DDBJ databases">
        <authorList>
            <consortium name="Pathogen Informatics"/>
        </authorList>
    </citation>
    <scope>NUCLEOTIDE SEQUENCE [LARGE SCALE GENOMIC DNA]</scope>
</reference>
<name>A0A183E8P9_9BILA</name>
<accession>A0A183E8P9</accession>
<gene>
    <name evidence="1" type="ORF">GPUH_LOCUS17340</name>
</gene>
<evidence type="ECO:0000313" key="1">
    <source>
        <dbReference type="EMBL" id="VDN29621.1"/>
    </source>
</evidence>
<dbReference type="EMBL" id="UYRT01085049">
    <property type="protein sequence ID" value="VDN29621.1"/>
    <property type="molecule type" value="Genomic_DNA"/>
</dbReference>
<keyword evidence="2" id="KW-1185">Reference proteome</keyword>
<protein>
    <submittedName>
        <fullName evidence="1 3">Uncharacterized protein</fullName>
    </submittedName>
</protein>
<organism evidence="3">
    <name type="scientific">Gongylonema pulchrum</name>
    <dbReference type="NCBI Taxonomy" id="637853"/>
    <lineage>
        <taxon>Eukaryota</taxon>
        <taxon>Metazoa</taxon>
        <taxon>Ecdysozoa</taxon>
        <taxon>Nematoda</taxon>
        <taxon>Chromadorea</taxon>
        <taxon>Rhabditida</taxon>
        <taxon>Spirurina</taxon>
        <taxon>Spiruromorpha</taxon>
        <taxon>Spiruroidea</taxon>
        <taxon>Gongylonematidae</taxon>
        <taxon>Gongylonema</taxon>
    </lineage>
</organism>